<evidence type="ECO:0000313" key="4">
    <source>
        <dbReference type="Proteomes" id="UP000223472"/>
    </source>
</evidence>
<dbReference type="RefSeq" id="WP_098707778.1">
    <property type="nucleotide sequence ID" value="NZ_NUTJ01000018.1"/>
</dbReference>
<comment type="similarity">
    <text evidence="1">Belongs to the glycosyltransferase 2 family.</text>
</comment>
<dbReference type="AlphaFoldDB" id="A0A2C4ZLF6"/>
<keyword evidence="3" id="KW-0808">Transferase</keyword>
<dbReference type="PANTHER" id="PTHR22916:SF3">
    <property type="entry name" value="UDP-GLCNAC:BETAGAL BETA-1,3-N-ACETYLGLUCOSAMINYLTRANSFERASE-LIKE PROTEIN 1"/>
    <property type="match status" value="1"/>
</dbReference>
<evidence type="ECO:0000256" key="1">
    <source>
        <dbReference type="ARBA" id="ARBA00006739"/>
    </source>
</evidence>
<dbReference type="CDD" id="cd00761">
    <property type="entry name" value="Glyco_tranf_GTA_type"/>
    <property type="match status" value="1"/>
</dbReference>
<comment type="caution">
    <text evidence="3">The sequence shown here is derived from an EMBL/GenBank/DDBJ whole genome shotgun (WGS) entry which is preliminary data.</text>
</comment>
<organism evidence="3 4">
    <name type="scientific">Bacillus wiedmannii</name>
    <dbReference type="NCBI Taxonomy" id="1890302"/>
    <lineage>
        <taxon>Bacteria</taxon>
        <taxon>Bacillati</taxon>
        <taxon>Bacillota</taxon>
        <taxon>Bacilli</taxon>
        <taxon>Bacillales</taxon>
        <taxon>Bacillaceae</taxon>
        <taxon>Bacillus</taxon>
        <taxon>Bacillus cereus group</taxon>
    </lineage>
</organism>
<dbReference type="Pfam" id="PF00535">
    <property type="entry name" value="Glycos_transf_2"/>
    <property type="match status" value="1"/>
</dbReference>
<gene>
    <name evidence="3" type="ORF">COM27_15295</name>
</gene>
<dbReference type="PANTHER" id="PTHR22916">
    <property type="entry name" value="GLYCOSYLTRANSFERASE"/>
    <property type="match status" value="1"/>
</dbReference>
<dbReference type="Gene3D" id="3.90.550.10">
    <property type="entry name" value="Spore Coat Polysaccharide Biosynthesis Protein SpsA, Chain A"/>
    <property type="match status" value="1"/>
</dbReference>
<dbReference type="SUPFAM" id="SSF53448">
    <property type="entry name" value="Nucleotide-diphospho-sugar transferases"/>
    <property type="match status" value="1"/>
</dbReference>
<reference evidence="3 4" key="1">
    <citation type="submission" date="2017-09" db="EMBL/GenBank/DDBJ databases">
        <title>Large-scale bioinformatics analysis of Bacillus genomes uncovers conserved roles of natural products in bacterial physiology.</title>
        <authorList>
            <consortium name="Agbiome Team Llc"/>
            <person name="Bleich R.M."/>
            <person name="Grubbs K.J."/>
            <person name="Santa Maria K.C."/>
            <person name="Allen S.E."/>
            <person name="Farag S."/>
            <person name="Shank E.A."/>
            <person name="Bowers A."/>
        </authorList>
    </citation>
    <scope>NUCLEOTIDE SEQUENCE [LARGE SCALE GENOMIC DNA]</scope>
    <source>
        <strain evidence="3 4">AFS065610</strain>
    </source>
</reference>
<dbReference type="Proteomes" id="UP000223472">
    <property type="component" value="Unassembled WGS sequence"/>
</dbReference>
<protein>
    <submittedName>
        <fullName evidence="3">Glycosyltransferase</fullName>
    </submittedName>
</protein>
<evidence type="ECO:0000313" key="3">
    <source>
        <dbReference type="EMBL" id="PGD34743.1"/>
    </source>
</evidence>
<accession>A0A2C4ZLF6</accession>
<dbReference type="InterPro" id="IPR029044">
    <property type="entry name" value="Nucleotide-diphossugar_trans"/>
</dbReference>
<dbReference type="EMBL" id="NVIY01000023">
    <property type="protein sequence ID" value="PGD34743.1"/>
    <property type="molecule type" value="Genomic_DNA"/>
</dbReference>
<evidence type="ECO:0000259" key="2">
    <source>
        <dbReference type="Pfam" id="PF00535"/>
    </source>
</evidence>
<feature type="domain" description="Glycosyltransferase 2-like" evidence="2">
    <location>
        <begin position="8"/>
        <end position="138"/>
    </location>
</feature>
<proteinExistence type="inferred from homology"/>
<sequence length="620" mass="73992">MKKAYKLSVIVLVYNTEEYLRECLDSLVNQTLDSIEIIIVNDSSPDNSHIIIEEYRSQYENIKVINQENSGGAIAGNKGMKIARGEYVTIMDSDDIVPLNAYEKLYKKAKETNSEIVIGKPNILIDGIQKEILYKKEREVWREERVIENINDFLDIFYDAFYWNKIFKKDLIFEHECFMPPGMLYADRPMVHKAFLYAKRIAIIEDVVYLWRKRGNQAVHKSISQMNSEVNNFRDRMESYHYQLRYFDYYGDANLTNEFLKRNIERIFFPINNLVESPRFREVFLEEVKPILSRIENVYENELGIIKNLYIYMILNDLEQELLSYLASKPQGKVIGEKGKYYWTLPYFRDKSLNIPDELFQIKELLEGFIKIDAFNIENNSINFEKIKIPLALNVHFAKLIVQSRFDVQDYKEYDLKHEGHNHFNITINLNDYDKNNIYDIYLLFNYDNKEGKYRISKKMFLNQNAEELPYQGERHNLYFTNNEKLSLKATNFNIEQLNVNQSTFSLKFNNLLNDEIELYLRNRKTREKIYFQKNSVDVYELHWKHFLDKYTTYDIYFNVFNQEYRMSVGSIMEFNSRTIKVDNCSIDIYQTKKGNVSLKTYTLISTLVTKLKKPFKKFA</sequence>
<dbReference type="GO" id="GO:0016758">
    <property type="term" value="F:hexosyltransferase activity"/>
    <property type="evidence" value="ECO:0007669"/>
    <property type="project" value="UniProtKB-ARBA"/>
</dbReference>
<name>A0A2C4ZLF6_9BACI</name>
<dbReference type="InterPro" id="IPR001173">
    <property type="entry name" value="Glyco_trans_2-like"/>
</dbReference>